<name>A0A8J8NXN9_HALGN</name>
<dbReference type="GO" id="GO:0016020">
    <property type="term" value="C:membrane"/>
    <property type="evidence" value="ECO:0007669"/>
    <property type="project" value="TreeGrafter"/>
</dbReference>
<dbReference type="OrthoDB" id="1700726at2759"/>
<feature type="domain" description="AMP-dependent synthetase/ligase" evidence="3">
    <location>
        <begin position="55"/>
        <end position="489"/>
    </location>
</feature>
<dbReference type="GO" id="GO:0005783">
    <property type="term" value="C:endoplasmic reticulum"/>
    <property type="evidence" value="ECO:0007669"/>
    <property type="project" value="TreeGrafter"/>
</dbReference>
<dbReference type="SUPFAM" id="SSF56801">
    <property type="entry name" value="Acetyl-CoA synthetase-like"/>
    <property type="match status" value="1"/>
</dbReference>
<evidence type="ECO:0000313" key="4">
    <source>
        <dbReference type="EMBL" id="TNV82014.1"/>
    </source>
</evidence>
<keyword evidence="1" id="KW-0547">Nucleotide-binding</keyword>
<dbReference type="InterPro" id="IPR020845">
    <property type="entry name" value="AMP-binding_CS"/>
</dbReference>
<evidence type="ECO:0000313" key="5">
    <source>
        <dbReference type="Proteomes" id="UP000785679"/>
    </source>
</evidence>
<dbReference type="InterPro" id="IPR042099">
    <property type="entry name" value="ANL_N_sf"/>
</dbReference>
<sequence length="664" mass="75087">MGNNQAQEFSYGTWRTDIPQLPGHSPELICAKNAASPESLAVGNYKGFTELLSAFRDTVKRFPDNRFLGTRAKDGEREYEWKTFFQVNDLMEKFARGLESLGMVPVEVVDGQRYKFLGIFSKNREEWAIADLGCLRSAVTIVPFYESLGADATAFILNQTELSTLCVEGKFLDFIFKLKADQRCPYLKHIISFDPLTPEQRQTATQLALKAHTFQEVIYVGDSHPHTPIQSPEPSTVYMFCYTSGTTGDPKGVMLTHESFVSCLHFADWYNIDLNETDVTISYLPYGHTFEQCIFMLSVFRGFAHGYYSGDPLKLLEDIQVLKPTMFCTVPRILNRVYTKIQESLANKSAFAKWFFNHAVESKKYYYEKDGSLTHALYDRAIFAKIQQQFGGNVRFMLSASAPVSAEVLQFYKLALGIHVYEVYGQTETNGPATCSHPSDIRGGSVGGVMPSLRIRLRDVPELGYLSTDQPYPRGEVQFKGTNVFKGYFKNPERTQEAFSEDGWLNSGDVGLVLPNGAIKIIDRAKNIFKLSQGEYIAPEKLENIYTQCPIIQQIFVYGDSLQSTLVAIIVPDLIQLKAFAEANGLTQQQALESETLKQQIVRDMDAKAREYQLTSLEKIKKISLTDMVFTQDNDIITPTFKLKRNVAKRVFQEAIDKMYADAQ</sequence>
<dbReference type="PANTHER" id="PTHR43272">
    <property type="entry name" value="LONG-CHAIN-FATTY-ACID--COA LIGASE"/>
    <property type="match status" value="1"/>
</dbReference>
<dbReference type="Pfam" id="PF00501">
    <property type="entry name" value="AMP-binding"/>
    <property type="match status" value="1"/>
</dbReference>
<dbReference type="GO" id="GO:0005524">
    <property type="term" value="F:ATP binding"/>
    <property type="evidence" value="ECO:0007669"/>
    <property type="project" value="UniProtKB-KW"/>
</dbReference>
<dbReference type="AlphaFoldDB" id="A0A8J8NXN9"/>
<dbReference type="GO" id="GO:0004467">
    <property type="term" value="F:long-chain fatty acid-CoA ligase activity"/>
    <property type="evidence" value="ECO:0007669"/>
    <property type="project" value="TreeGrafter"/>
</dbReference>
<dbReference type="Gene3D" id="3.40.50.12780">
    <property type="entry name" value="N-terminal domain of ligase-like"/>
    <property type="match status" value="1"/>
</dbReference>
<dbReference type="PROSITE" id="PS00455">
    <property type="entry name" value="AMP_BINDING"/>
    <property type="match status" value="1"/>
</dbReference>
<comment type="caution">
    <text evidence="4">The sequence shown here is derived from an EMBL/GenBank/DDBJ whole genome shotgun (WGS) entry which is preliminary data.</text>
</comment>
<dbReference type="EMBL" id="RRYP01005460">
    <property type="protein sequence ID" value="TNV82014.1"/>
    <property type="molecule type" value="Genomic_DNA"/>
</dbReference>
<evidence type="ECO:0000259" key="3">
    <source>
        <dbReference type="Pfam" id="PF00501"/>
    </source>
</evidence>
<reference evidence="4" key="1">
    <citation type="submission" date="2019-06" db="EMBL/GenBank/DDBJ databases">
        <authorList>
            <person name="Zheng W."/>
        </authorList>
    </citation>
    <scope>NUCLEOTIDE SEQUENCE</scope>
    <source>
        <strain evidence="4">QDHG01</strain>
    </source>
</reference>
<keyword evidence="5" id="KW-1185">Reference proteome</keyword>
<accession>A0A8J8NXN9</accession>
<protein>
    <recommendedName>
        <fullName evidence="3">AMP-dependent synthetase/ligase domain-containing protein</fullName>
    </recommendedName>
</protein>
<organism evidence="4 5">
    <name type="scientific">Halteria grandinella</name>
    <dbReference type="NCBI Taxonomy" id="5974"/>
    <lineage>
        <taxon>Eukaryota</taxon>
        <taxon>Sar</taxon>
        <taxon>Alveolata</taxon>
        <taxon>Ciliophora</taxon>
        <taxon>Intramacronucleata</taxon>
        <taxon>Spirotrichea</taxon>
        <taxon>Stichotrichia</taxon>
        <taxon>Sporadotrichida</taxon>
        <taxon>Halteriidae</taxon>
        <taxon>Halteria</taxon>
    </lineage>
</organism>
<dbReference type="InterPro" id="IPR000873">
    <property type="entry name" value="AMP-dep_synth/lig_dom"/>
</dbReference>
<evidence type="ECO:0000256" key="1">
    <source>
        <dbReference type="ARBA" id="ARBA00022741"/>
    </source>
</evidence>
<keyword evidence="2" id="KW-0067">ATP-binding</keyword>
<evidence type="ECO:0000256" key="2">
    <source>
        <dbReference type="ARBA" id="ARBA00022840"/>
    </source>
</evidence>
<dbReference type="PANTHER" id="PTHR43272:SF33">
    <property type="entry name" value="AMP-BINDING DOMAIN-CONTAINING PROTEIN-RELATED"/>
    <property type="match status" value="1"/>
</dbReference>
<proteinExistence type="predicted"/>
<gene>
    <name evidence="4" type="ORF">FGO68_gene5718</name>
</gene>
<dbReference type="Proteomes" id="UP000785679">
    <property type="component" value="Unassembled WGS sequence"/>
</dbReference>